<dbReference type="InterPro" id="IPR002464">
    <property type="entry name" value="DNA/RNA_helicase_DEAH_CS"/>
</dbReference>
<dbReference type="SMART" id="SM00490">
    <property type="entry name" value="HELICc"/>
    <property type="match status" value="1"/>
</dbReference>
<feature type="domain" description="Helicase C-terminal" evidence="11">
    <location>
        <begin position="242"/>
        <end position="407"/>
    </location>
</feature>
<dbReference type="Gene3D" id="1.20.120.1080">
    <property type="match status" value="1"/>
</dbReference>
<dbReference type="Pfam" id="PF00271">
    <property type="entry name" value="Helicase_C"/>
    <property type="match status" value="1"/>
</dbReference>
<dbReference type="PANTHER" id="PTHR18934:SF109">
    <property type="entry name" value="ATP-DEPENDENT RNA HELICASE DHX15 HOMOLOG"/>
    <property type="match status" value="1"/>
</dbReference>
<dbReference type="STRING" id="913774.A0A0C3HJ72"/>
<organism evidence="12 13">
    <name type="scientific">Oidiodendron maius (strain Zn)</name>
    <dbReference type="NCBI Taxonomy" id="913774"/>
    <lineage>
        <taxon>Eukaryota</taxon>
        <taxon>Fungi</taxon>
        <taxon>Dikarya</taxon>
        <taxon>Ascomycota</taxon>
        <taxon>Pezizomycotina</taxon>
        <taxon>Leotiomycetes</taxon>
        <taxon>Leotiomycetes incertae sedis</taxon>
        <taxon>Myxotrichaceae</taxon>
        <taxon>Oidiodendron</taxon>
    </lineage>
</organism>
<dbReference type="GO" id="GO:0003723">
    <property type="term" value="F:RNA binding"/>
    <property type="evidence" value="ECO:0007669"/>
    <property type="project" value="TreeGrafter"/>
</dbReference>
<evidence type="ECO:0000256" key="4">
    <source>
        <dbReference type="ARBA" id="ARBA00022741"/>
    </source>
</evidence>
<dbReference type="EC" id="3.6.4.13" evidence="2"/>
<dbReference type="PROSITE" id="PS00690">
    <property type="entry name" value="DEAH_ATP_HELICASE"/>
    <property type="match status" value="1"/>
</dbReference>
<dbReference type="EMBL" id="KN832875">
    <property type="protein sequence ID" value="KIN02407.1"/>
    <property type="molecule type" value="Genomic_DNA"/>
</dbReference>
<gene>
    <name evidence="12" type="ORF">OIDMADRAFT_120719</name>
</gene>
<dbReference type="OrthoDB" id="10253254at2759"/>
<evidence type="ECO:0000256" key="8">
    <source>
        <dbReference type="ARBA" id="ARBA00023187"/>
    </source>
</evidence>
<dbReference type="PROSITE" id="PS51192">
    <property type="entry name" value="HELICASE_ATP_BIND_1"/>
    <property type="match status" value="1"/>
</dbReference>
<dbReference type="Pfam" id="PF00270">
    <property type="entry name" value="DEAD"/>
    <property type="match status" value="1"/>
</dbReference>
<dbReference type="InterPro" id="IPR014001">
    <property type="entry name" value="Helicase_ATP-bd"/>
</dbReference>
<comment type="catalytic activity">
    <reaction evidence="9">
        <text>ATP + H2O = ADP + phosphate + H(+)</text>
        <dbReference type="Rhea" id="RHEA:13065"/>
        <dbReference type="ChEBI" id="CHEBI:15377"/>
        <dbReference type="ChEBI" id="CHEBI:15378"/>
        <dbReference type="ChEBI" id="CHEBI:30616"/>
        <dbReference type="ChEBI" id="CHEBI:43474"/>
        <dbReference type="ChEBI" id="CHEBI:456216"/>
        <dbReference type="EC" id="3.6.4.13"/>
    </reaction>
</comment>
<dbReference type="FunFam" id="3.40.50.300:FF:000578">
    <property type="entry name" value="probable ATP-dependent RNA helicase DHX35"/>
    <property type="match status" value="1"/>
</dbReference>
<dbReference type="InterPro" id="IPR011709">
    <property type="entry name" value="DEAD-box_helicase_OB_fold"/>
</dbReference>
<evidence type="ECO:0000256" key="7">
    <source>
        <dbReference type="ARBA" id="ARBA00022840"/>
    </source>
</evidence>
<dbReference type="GO" id="GO:0005524">
    <property type="term" value="F:ATP binding"/>
    <property type="evidence" value="ECO:0007669"/>
    <property type="project" value="UniProtKB-KW"/>
</dbReference>
<feature type="domain" description="Helicase ATP-binding" evidence="10">
    <location>
        <begin position="55"/>
        <end position="218"/>
    </location>
</feature>
<evidence type="ECO:0000313" key="12">
    <source>
        <dbReference type="EMBL" id="KIN02407.1"/>
    </source>
</evidence>
<evidence type="ECO:0000259" key="11">
    <source>
        <dbReference type="PROSITE" id="PS51194"/>
    </source>
</evidence>
<keyword evidence="8" id="KW-0508">mRNA splicing</keyword>
<dbReference type="GO" id="GO:0006397">
    <property type="term" value="P:mRNA processing"/>
    <property type="evidence" value="ECO:0007669"/>
    <property type="project" value="UniProtKB-KW"/>
</dbReference>
<dbReference type="HOGENOM" id="CLU_001832_5_11_1"/>
<dbReference type="Proteomes" id="UP000054321">
    <property type="component" value="Unassembled WGS sequence"/>
</dbReference>
<evidence type="ECO:0000313" key="13">
    <source>
        <dbReference type="Proteomes" id="UP000054321"/>
    </source>
</evidence>
<comment type="similarity">
    <text evidence="1">Belongs to the DEAD box helicase family. DEAH subfamily.</text>
</comment>
<reference evidence="12 13" key="1">
    <citation type="submission" date="2014-04" db="EMBL/GenBank/DDBJ databases">
        <authorList>
            <consortium name="DOE Joint Genome Institute"/>
            <person name="Kuo A."/>
            <person name="Martino E."/>
            <person name="Perotto S."/>
            <person name="Kohler A."/>
            <person name="Nagy L.G."/>
            <person name="Floudas D."/>
            <person name="Copeland A."/>
            <person name="Barry K.W."/>
            <person name="Cichocki N."/>
            <person name="Veneault-Fourrey C."/>
            <person name="LaButti K."/>
            <person name="Lindquist E.A."/>
            <person name="Lipzen A."/>
            <person name="Lundell T."/>
            <person name="Morin E."/>
            <person name="Murat C."/>
            <person name="Sun H."/>
            <person name="Tunlid A."/>
            <person name="Henrissat B."/>
            <person name="Grigoriev I.V."/>
            <person name="Hibbett D.S."/>
            <person name="Martin F."/>
            <person name="Nordberg H.P."/>
            <person name="Cantor M.N."/>
            <person name="Hua S.X."/>
        </authorList>
    </citation>
    <scope>NUCLEOTIDE SEQUENCE [LARGE SCALE GENOMIC DNA]</scope>
    <source>
        <strain evidence="12 13">Zn</strain>
    </source>
</reference>
<dbReference type="InParanoid" id="A0A0C3HJ72"/>
<evidence type="ECO:0000259" key="10">
    <source>
        <dbReference type="PROSITE" id="PS51192"/>
    </source>
</evidence>
<keyword evidence="4" id="KW-0547">Nucleotide-binding</keyword>
<evidence type="ECO:0000256" key="9">
    <source>
        <dbReference type="ARBA" id="ARBA00047984"/>
    </source>
</evidence>
<keyword evidence="13" id="KW-1185">Reference proteome</keyword>
<evidence type="ECO:0000256" key="1">
    <source>
        <dbReference type="ARBA" id="ARBA00008792"/>
    </source>
</evidence>
<protein>
    <recommendedName>
        <fullName evidence="2">RNA helicase</fullName>
        <ecNumber evidence="2">3.6.4.13</ecNumber>
    </recommendedName>
</protein>
<dbReference type="GO" id="GO:0005681">
    <property type="term" value="C:spliceosomal complex"/>
    <property type="evidence" value="ECO:0007669"/>
    <property type="project" value="TreeGrafter"/>
</dbReference>
<evidence type="ECO:0000256" key="2">
    <source>
        <dbReference type="ARBA" id="ARBA00012552"/>
    </source>
</evidence>
<dbReference type="SMART" id="SM00847">
    <property type="entry name" value="HA2"/>
    <property type="match status" value="1"/>
</dbReference>
<keyword evidence="5" id="KW-0378">Hydrolase</keyword>
<keyword evidence="3" id="KW-0507">mRNA processing</keyword>
<dbReference type="GO" id="GO:0016787">
    <property type="term" value="F:hydrolase activity"/>
    <property type="evidence" value="ECO:0007669"/>
    <property type="project" value="UniProtKB-KW"/>
</dbReference>
<dbReference type="InterPro" id="IPR001650">
    <property type="entry name" value="Helicase_C-like"/>
</dbReference>
<dbReference type="PROSITE" id="PS51194">
    <property type="entry name" value="HELICASE_CTER"/>
    <property type="match status" value="1"/>
</dbReference>
<proteinExistence type="inferred from homology"/>
<accession>A0A0C3HJ72</accession>
<dbReference type="SMART" id="SM00487">
    <property type="entry name" value="DEXDc"/>
    <property type="match status" value="1"/>
</dbReference>
<dbReference type="GO" id="GO:0003724">
    <property type="term" value="F:RNA helicase activity"/>
    <property type="evidence" value="ECO:0007669"/>
    <property type="project" value="UniProtKB-EC"/>
</dbReference>
<dbReference type="PANTHER" id="PTHR18934">
    <property type="entry name" value="ATP-DEPENDENT RNA HELICASE"/>
    <property type="match status" value="1"/>
</dbReference>
<dbReference type="InterPro" id="IPR011545">
    <property type="entry name" value="DEAD/DEAH_box_helicase_dom"/>
</dbReference>
<dbReference type="AlphaFoldDB" id="A0A0C3HJ72"/>
<dbReference type="Gene3D" id="3.40.50.300">
    <property type="entry name" value="P-loop containing nucleotide triphosphate hydrolases"/>
    <property type="match status" value="2"/>
</dbReference>
<keyword evidence="6" id="KW-0347">Helicase</keyword>
<sequence length="674" mass="75601">MQSLQRNKTTAVQAIEIEDRKDHPLRDGLHTVRYFELLNARRALPVSNSRQDFLNTYHQQQQVMVLSSETGSGKSTQIPQFVFFDEYTSCKMVACTQPRKLAAIEVARRVASEMDVKLGEEVGYSVRFDNATNDKTRLKYMTDGLLLREAMEDGTFSKYSCVIVDEAHERTLATDILMALLKQAVSRRPDLKVVIMSATIDADKFRDYFGGASLFNVVGRIFPVQILYLSEATPHYLSCAMRVVKHIHKTMAAGDILLFLLTVDEIEQTCSMLRKTTEGLEVLPLYASLPRAEQGRVFDKSSSRKCVVTTNIAETSLTIDGMVYVIDTGLSKQAGYNPRAGLKTLQTAPISKASARQRAGRAGRTQPGMCFRLYTEDTHDNAFLQSTPPAILKSEISSEILLLKAAGYNAVGRFDFIEPPHPEPYLRGLRALRYRGYINTEGSITPSGRMASKLPVHPVWYNAILKAHELNCSNEMVSLAALASTQQSIFVRPYGPRYAADAIRPWFFHWNSDHLSQLNALHAYVRTKLQGIIDMEQWCFDAFLSGRVLEEVLLIRQQLLALARGFLVGGPRSTSFGDESYDTNIRKALAQSFFHQSAFYTGKGDDLYVTVHDNHPAGIHPESALVKSNYEWVIYDTFFSSGKQYIQTVTAVDPTWLIVRSSDSSNLIISTNTI</sequence>
<keyword evidence="7" id="KW-0067">ATP-binding</keyword>
<dbReference type="InterPro" id="IPR027417">
    <property type="entry name" value="P-loop_NTPase"/>
</dbReference>
<reference evidence="13" key="2">
    <citation type="submission" date="2015-01" db="EMBL/GenBank/DDBJ databases">
        <title>Evolutionary Origins and Diversification of the Mycorrhizal Mutualists.</title>
        <authorList>
            <consortium name="DOE Joint Genome Institute"/>
            <consortium name="Mycorrhizal Genomics Consortium"/>
            <person name="Kohler A."/>
            <person name="Kuo A."/>
            <person name="Nagy L.G."/>
            <person name="Floudas D."/>
            <person name="Copeland A."/>
            <person name="Barry K.W."/>
            <person name="Cichocki N."/>
            <person name="Veneault-Fourrey C."/>
            <person name="LaButti K."/>
            <person name="Lindquist E.A."/>
            <person name="Lipzen A."/>
            <person name="Lundell T."/>
            <person name="Morin E."/>
            <person name="Murat C."/>
            <person name="Riley R."/>
            <person name="Ohm R."/>
            <person name="Sun H."/>
            <person name="Tunlid A."/>
            <person name="Henrissat B."/>
            <person name="Grigoriev I.V."/>
            <person name="Hibbett D.S."/>
            <person name="Martin F."/>
        </authorList>
    </citation>
    <scope>NUCLEOTIDE SEQUENCE [LARGE SCALE GENOMIC DNA]</scope>
    <source>
        <strain evidence="13">Zn</strain>
    </source>
</reference>
<dbReference type="Pfam" id="PF07717">
    <property type="entry name" value="OB_NTP_bind"/>
    <property type="match status" value="1"/>
</dbReference>
<evidence type="ECO:0000256" key="3">
    <source>
        <dbReference type="ARBA" id="ARBA00022664"/>
    </source>
</evidence>
<dbReference type="GO" id="GO:0008380">
    <property type="term" value="P:RNA splicing"/>
    <property type="evidence" value="ECO:0007669"/>
    <property type="project" value="UniProtKB-KW"/>
</dbReference>
<dbReference type="SUPFAM" id="SSF52540">
    <property type="entry name" value="P-loop containing nucleoside triphosphate hydrolases"/>
    <property type="match status" value="1"/>
</dbReference>
<name>A0A0C3HJ72_OIDMZ</name>
<dbReference type="CDD" id="cd18791">
    <property type="entry name" value="SF2_C_RHA"/>
    <property type="match status" value="1"/>
</dbReference>
<evidence type="ECO:0000256" key="5">
    <source>
        <dbReference type="ARBA" id="ARBA00022801"/>
    </source>
</evidence>
<dbReference type="InterPro" id="IPR007502">
    <property type="entry name" value="Helicase-assoc_dom"/>
</dbReference>
<evidence type="ECO:0000256" key="6">
    <source>
        <dbReference type="ARBA" id="ARBA00022806"/>
    </source>
</evidence>